<dbReference type="EMBL" id="MAVT02001731">
    <property type="protein sequence ID" value="POS70236.1"/>
    <property type="molecule type" value="Genomic_DNA"/>
</dbReference>
<organism evidence="2 3">
    <name type="scientific">Diaporthe helianthi</name>
    <dbReference type="NCBI Taxonomy" id="158607"/>
    <lineage>
        <taxon>Eukaryota</taxon>
        <taxon>Fungi</taxon>
        <taxon>Dikarya</taxon>
        <taxon>Ascomycota</taxon>
        <taxon>Pezizomycotina</taxon>
        <taxon>Sordariomycetes</taxon>
        <taxon>Sordariomycetidae</taxon>
        <taxon>Diaporthales</taxon>
        <taxon>Diaporthaceae</taxon>
        <taxon>Diaporthe</taxon>
    </lineage>
</organism>
<dbReference type="AlphaFoldDB" id="A0A2P5HJ28"/>
<evidence type="ECO:0000313" key="3">
    <source>
        <dbReference type="Proteomes" id="UP000094444"/>
    </source>
</evidence>
<dbReference type="InParanoid" id="A0A2P5HJ28"/>
<accession>A0A2P5HJ28</accession>
<reference evidence="2" key="1">
    <citation type="submission" date="2017-09" db="EMBL/GenBank/DDBJ databases">
        <title>Polyketide synthases of a Diaporthe helianthi virulent isolate.</title>
        <authorList>
            <person name="Baroncelli R."/>
        </authorList>
    </citation>
    <scope>NUCLEOTIDE SEQUENCE [LARGE SCALE GENOMIC DNA]</scope>
    <source>
        <strain evidence="2">7/96</strain>
    </source>
</reference>
<feature type="region of interest" description="Disordered" evidence="1">
    <location>
        <begin position="75"/>
        <end position="99"/>
    </location>
</feature>
<sequence length="233" mass="25398">MLGLDTMLDLQQENDMGSLGDSEDFDFQTFSNLGVAMSATSVGKHQDLTQLENPASALSGDTSVTQFPTLAPSSLQMQRPEDGAGPHSSEPRISPSCQCTQDVLGSTSKLMWLRNHGVLVAGGAHRADKGVHRSCEEIHDANKVIVRFAMCEKPHSISESMMALSLLQLVGEKLVDEGFDTPCDSESDGPNHSSARIERNSHDTHYEILWTLGSICNFSSLVLHNLNSDLRTW</sequence>
<gene>
    <name evidence="2" type="ORF">DHEL01_v211372</name>
</gene>
<keyword evidence="3" id="KW-1185">Reference proteome</keyword>
<comment type="caution">
    <text evidence="2">The sequence shown here is derived from an EMBL/GenBank/DDBJ whole genome shotgun (WGS) entry which is preliminary data.</text>
</comment>
<proteinExistence type="predicted"/>
<dbReference type="Proteomes" id="UP000094444">
    <property type="component" value="Unassembled WGS sequence"/>
</dbReference>
<name>A0A2P5HJ28_DIAHE</name>
<protein>
    <submittedName>
        <fullName evidence="2">Uncharacterized protein</fullName>
    </submittedName>
</protein>
<evidence type="ECO:0000256" key="1">
    <source>
        <dbReference type="SAM" id="MobiDB-lite"/>
    </source>
</evidence>
<evidence type="ECO:0000313" key="2">
    <source>
        <dbReference type="EMBL" id="POS70236.1"/>
    </source>
</evidence>